<reference evidence="2" key="3">
    <citation type="submission" date="2022-12" db="EMBL/GenBank/DDBJ databases">
        <authorList>
            <person name="Sun Q."/>
            <person name="Zhou Y."/>
        </authorList>
    </citation>
    <scope>NUCLEOTIDE SEQUENCE</scope>
    <source>
        <strain evidence="2">CGMCC 1.15034</strain>
    </source>
</reference>
<evidence type="ECO:0000313" key="4">
    <source>
        <dbReference type="Proteomes" id="UP000593880"/>
    </source>
</evidence>
<dbReference type="Proteomes" id="UP000593880">
    <property type="component" value="Chromosome"/>
</dbReference>
<dbReference type="InterPro" id="IPR016032">
    <property type="entry name" value="Sig_transdc_resp-reg_C-effctor"/>
</dbReference>
<dbReference type="EMBL" id="CP030057">
    <property type="protein sequence ID" value="QOZ63621.1"/>
    <property type="molecule type" value="Genomic_DNA"/>
</dbReference>
<dbReference type="EMBL" id="BMHC01000001">
    <property type="protein sequence ID" value="GGI20203.1"/>
    <property type="molecule type" value="Genomic_DNA"/>
</dbReference>
<dbReference type="GO" id="GO:0003677">
    <property type="term" value="F:DNA binding"/>
    <property type="evidence" value="ECO:0007669"/>
    <property type="project" value="InterPro"/>
</dbReference>
<evidence type="ECO:0000259" key="1">
    <source>
        <dbReference type="SMART" id="SM00421"/>
    </source>
</evidence>
<dbReference type="Proteomes" id="UP000625079">
    <property type="component" value="Unassembled WGS sequence"/>
</dbReference>
<dbReference type="GO" id="GO:0006355">
    <property type="term" value="P:regulation of DNA-templated transcription"/>
    <property type="evidence" value="ECO:0007669"/>
    <property type="project" value="InterPro"/>
</dbReference>
<dbReference type="AlphaFoldDB" id="A0A410V1I4"/>
<dbReference type="OrthoDB" id="5497412at2"/>
<feature type="domain" description="HTH luxR-type" evidence="1">
    <location>
        <begin position="306"/>
        <end position="363"/>
    </location>
</feature>
<dbReference type="InterPro" id="IPR036388">
    <property type="entry name" value="WH-like_DNA-bd_sf"/>
</dbReference>
<reference evidence="2" key="1">
    <citation type="journal article" date="2014" name="Int. J. Syst. Evol. Microbiol.">
        <title>Complete genome sequence of Corynebacterium casei LMG S-19264T (=DSM 44701T), isolated from a smear-ripened cheese.</title>
        <authorList>
            <consortium name="US DOE Joint Genome Institute (JGI-PGF)"/>
            <person name="Walter F."/>
            <person name="Albersmeier A."/>
            <person name="Kalinowski J."/>
            <person name="Ruckert C."/>
        </authorList>
    </citation>
    <scope>NUCLEOTIDE SEQUENCE</scope>
    <source>
        <strain evidence="2">CGMCC 1.15034</strain>
    </source>
</reference>
<accession>A0A410V1I4</accession>
<dbReference type="SUPFAM" id="SSF46894">
    <property type="entry name" value="C-terminal effector domain of the bipartite response regulators"/>
    <property type="match status" value="1"/>
</dbReference>
<evidence type="ECO:0000313" key="3">
    <source>
        <dbReference type="EMBL" id="QOZ63621.1"/>
    </source>
</evidence>
<protein>
    <submittedName>
        <fullName evidence="2 3">Transcriptional regulator</fullName>
    </submittedName>
</protein>
<organism evidence="2 5">
    <name type="scientific">Bradyrhizobium guangdongense</name>
    <dbReference type="NCBI Taxonomy" id="1325090"/>
    <lineage>
        <taxon>Bacteria</taxon>
        <taxon>Pseudomonadati</taxon>
        <taxon>Pseudomonadota</taxon>
        <taxon>Alphaproteobacteria</taxon>
        <taxon>Hyphomicrobiales</taxon>
        <taxon>Nitrobacteraceae</taxon>
        <taxon>Bradyrhizobium</taxon>
    </lineage>
</organism>
<keyword evidence="4" id="KW-1185">Reference proteome</keyword>
<dbReference type="Pfam" id="PF00196">
    <property type="entry name" value="GerE"/>
    <property type="match status" value="1"/>
</dbReference>
<dbReference type="SMART" id="SM00421">
    <property type="entry name" value="HTH_LUXR"/>
    <property type="match status" value="1"/>
</dbReference>
<dbReference type="Gene3D" id="1.10.10.10">
    <property type="entry name" value="Winged helix-like DNA-binding domain superfamily/Winged helix DNA-binding domain"/>
    <property type="match status" value="1"/>
</dbReference>
<evidence type="ECO:0000313" key="5">
    <source>
        <dbReference type="Proteomes" id="UP000625079"/>
    </source>
</evidence>
<name>A0A410V1I4_9BRAD</name>
<reference evidence="3 4" key="2">
    <citation type="submission" date="2018-06" db="EMBL/GenBank/DDBJ databases">
        <title>Comparative genomics of rhizobia nodulating Arachis hypogaea in China.</title>
        <authorList>
            <person name="Li Y."/>
        </authorList>
    </citation>
    <scope>NUCLEOTIDE SEQUENCE [LARGE SCALE GENOMIC DNA]</scope>
    <source>
        <strain evidence="3 4">CCBAU 51658</strain>
    </source>
</reference>
<gene>
    <name evidence="2" type="ORF">GCM10010987_08180</name>
    <name evidence="3" type="ORF">XH86_07290</name>
</gene>
<proteinExistence type="predicted"/>
<dbReference type="Gene3D" id="3.30.450.20">
    <property type="entry name" value="PAS domain"/>
    <property type="match status" value="1"/>
</dbReference>
<dbReference type="InterPro" id="IPR000792">
    <property type="entry name" value="Tscrpt_reg_LuxR_C"/>
</dbReference>
<evidence type="ECO:0000313" key="2">
    <source>
        <dbReference type="EMBL" id="GGI20203.1"/>
    </source>
</evidence>
<sequence>MLSGLIGDIYDAALDPTLWLRALERSCDFVGGSSAVLYWHDVASESSAALHLFNDDPHYTQLYFEKYMPMNPVFPAATFIESGLIYTPTDIVPEAELVETRFHREWVEPQGIADVVCVNLEKGTTSSSVLNIRRDHTHGIVDEGARQRAALIVPHFQRAVAIGRLFDQRKTAQAVLTETLDNVEAAIFLLGPNGRIVFVNELARSMLDEGTLLQERRGALAAVAPDAQRMLRDLVTAAENGDLTARGHGAAIPLSDAPARRWFAHVLSLTAGDRQRAGAVHSAIAAVFVRRTSPVSPPPLEALAKQYGLTAGEIRVLDGIMKVSGVQALADLLGLSQATVKTHLHNLFRKTRTARQSELVKLIAGFERPTAG</sequence>